<dbReference type="Proteomes" id="UP000735302">
    <property type="component" value="Unassembled WGS sequence"/>
</dbReference>
<keyword evidence="1" id="KW-0812">Transmembrane</keyword>
<dbReference type="EMBL" id="BLXT01002699">
    <property type="protein sequence ID" value="GFN96704.1"/>
    <property type="molecule type" value="Genomic_DNA"/>
</dbReference>
<reference evidence="2 3" key="1">
    <citation type="journal article" date="2021" name="Elife">
        <title>Chloroplast acquisition without the gene transfer in kleptoplastic sea slugs, Plakobranchus ocellatus.</title>
        <authorList>
            <person name="Maeda T."/>
            <person name="Takahashi S."/>
            <person name="Yoshida T."/>
            <person name="Shimamura S."/>
            <person name="Takaki Y."/>
            <person name="Nagai Y."/>
            <person name="Toyoda A."/>
            <person name="Suzuki Y."/>
            <person name="Arimoto A."/>
            <person name="Ishii H."/>
            <person name="Satoh N."/>
            <person name="Nishiyama T."/>
            <person name="Hasebe M."/>
            <person name="Maruyama T."/>
            <person name="Minagawa J."/>
            <person name="Obokata J."/>
            <person name="Shigenobu S."/>
        </authorList>
    </citation>
    <scope>NUCLEOTIDE SEQUENCE [LARGE SCALE GENOMIC DNA]</scope>
</reference>
<keyword evidence="1" id="KW-0472">Membrane</keyword>
<keyword evidence="3" id="KW-1185">Reference proteome</keyword>
<gene>
    <name evidence="2" type="ORF">PoB_002321000</name>
</gene>
<evidence type="ECO:0000313" key="2">
    <source>
        <dbReference type="EMBL" id="GFN96704.1"/>
    </source>
</evidence>
<name>A0AAV3ZNI8_9GAST</name>
<evidence type="ECO:0000256" key="1">
    <source>
        <dbReference type="SAM" id="Phobius"/>
    </source>
</evidence>
<feature type="transmembrane region" description="Helical" evidence="1">
    <location>
        <begin position="76"/>
        <end position="95"/>
    </location>
</feature>
<dbReference type="AlphaFoldDB" id="A0AAV3ZNI8"/>
<proteinExistence type="predicted"/>
<comment type="caution">
    <text evidence="2">The sequence shown here is derived from an EMBL/GenBank/DDBJ whole genome shotgun (WGS) entry which is preliminary data.</text>
</comment>
<protein>
    <submittedName>
        <fullName evidence="2">Uncharacterized protein</fullName>
    </submittedName>
</protein>
<sequence>MTTTSTMKKKNLPKKNVYIAYPQAHGSQIWSDFQRSLMNFSDLAKNDDEKNTGPYFTSIYCDCNDGYGAGGGGGGGGVVVLVVVLVVVAIVVVWWF</sequence>
<keyword evidence="1" id="KW-1133">Transmembrane helix</keyword>
<evidence type="ECO:0000313" key="3">
    <source>
        <dbReference type="Proteomes" id="UP000735302"/>
    </source>
</evidence>
<organism evidence="2 3">
    <name type="scientific">Plakobranchus ocellatus</name>
    <dbReference type="NCBI Taxonomy" id="259542"/>
    <lineage>
        <taxon>Eukaryota</taxon>
        <taxon>Metazoa</taxon>
        <taxon>Spiralia</taxon>
        <taxon>Lophotrochozoa</taxon>
        <taxon>Mollusca</taxon>
        <taxon>Gastropoda</taxon>
        <taxon>Heterobranchia</taxon>
        <taxon>Euthyneura</taxon>
        <taxon>Panpulmonata</taxon>
        <taxon>Sacoglossa</taxon>
        <taxon>Placobranchoidea</taxon>
        <taxon>Plakobranchidae</taxon>
        <taxon>Plakobranchus</taxon>
    </lineage>
</organism>
<accession>A0AAV3ZNI8</accession>